<dbReference type="OrthoDB" id="3798369at2759"/>
<feature type="chain" id="PRO_5025500666" evidence="2">
    <location>
        <begin position="22"/>
        <end position="180"/>
    </location>
</feature>
<evidence type="ECO:0000313" key="3">
    <source>
        <dbReference type="EMBL" id="KAF2747388.1"/>
    </source>
</evidence>
<gene>
    <name evidence="3" type="ORF">M011DRAFT_467890</name>
</gene>
<protein>
    <submittedName>
        <fullName evidence="3">Uncharacterized protein</fullName>
    </submittedName>
</protein>
<proteinExistence type="predicted"/>
<keyword evidence="2" id="KW-0732">Signal</keyword>
<reference evidence="3" key="1">
    <citation type="journal article" date="2020" name="Stud. Mycol.">
        <title>101 Dothideomycetes genomes: a test case for predicting lifestyles and emergence of pathogens.</title>
        <authorList>
            <person name="Haridas S."/>
            <person name="Albert R."/>
            <person name="Binder M."/>
            <person name="Bloem J."/>
            <person name="Labutti K."/>
            <person name="Salamov A."/>
            <person name="Andreopoulos B."/>
            <person name="Baker S."/>
            <person name="Barry K."/>
            <person name="Bills G."/>
            <person name="Bluhm B."/>
            <person name="Cannon C."/>
            <person name="Castanera R."/>
            <person name="Culley D."/>
            <person name="Daum C."/>
            <person name="Ezra D."/>
            <person name="Gonzalez J."/>
            <person name="Henrissat B."/>
            <person name="Kuo A."/>
            <person name="Liang C."/>
            <person name="Lipzen A."/>
            <person name="Lutzoni F."/>
            <person name="Magnuson J."/>
            <person name="Mondo S."/>
            <person name="Nolan M."/>
            <person name="Ohm R."/>
            <person name="Pangilinan J."/>
            <person name="Park H.-J."/>
            <person name="Ramirez L."/>
            <person name="Alfaro M."/>
            <person name="Sun H."/>
            <person name="Tritt A."/>
            <person name="Yoshinaga Y."/>
            <person name="Zwiers L.-H."/>
            <person name="Turgeon B."/>
            <person name="Goodwin S."/>
            <person name="Spatafora J."/>
            <person name="Crous P."/>
            <person name="Grigoriev I."/>
        </authorList>
    </citation>
    <scope>NUCLEOTIDE SEQUENCE</scope>
    <source>
        <strain evidence="3">CBS 119925</strain>
    </source>
</reference>
<sequence length="180" mass="19050">MLVRSPYLVLTILTALSGALPVDPLAPRSRTYAVVNVDGGPTAPPQATTTLLQSTTMIVVPVAPTPSSSSTSTSSSTSPTPKRPKSSPSPTPTSTRTSSTPVITVVVTETAQPTEFYDDGLWKTYYPVKNFDEVATTSTTSSTSTSSTTPSPSPFVSYNHTEIVGRRAVPYHRPALSQFQ</sequence>
<feature type="region of interest" description="Disordered" evidence="1">
    <location>
        <begin position="62"/>
        <end position="101"/>
    </location>
</feature>
<dbReference type="EMBL" id="MU006573">
    <property type="protein sequence ID" value="KAF2747388.1"/>
    <property type="molecule type" value="Genomic_DNA"/>
</dbReference>
<feature type="compositionally biased region" description="Low complexity" evidence="1">
    <location>
        <begin position="65"/>
        <end position="101"/>
    </location>
</feature>
<evidence type="ECO:0000313" key="4">
    <source>
        <dbReference type="Proteomes" id="UP000799440"/>
    </source>
</evidence>
<organism evidence="3 4">
    <name type="scientific">Sporormia fimetaria CBS 119925</name>
    <dbReference type="NCBI Taxonomy" id="1340428"/>
    <lineage>
        <taxon>Eukaryota</taxon>
        <taxon>Fungi</taxon>
        <taxon>Dikarya</taxon>
        <taxon>Ascomycota</taxon>
        <taxon>Pezizomycotina</taxon>
        <taxon>Dothideomycetes</taxon>
        <taxon>Pleosporomycetidae</taxon>
        <taxon>Pleosporales</taxon>
        <taxon>Sporormiaceae</taxon>
        <taxon>Sporormia</taxon>
    </lineage>
</organism>
<accession>A0A6A6V9V0</accession>
<keyword evidence="4" id="KW-1185">Reference proteome</keyword>
<name>A0A6A6V9V0_9PLEO</name>
<feature type="signal peptide" evidence="2">
    <location>
        <begin position="1"/>
        <end position="21"/>
    </location>
</feature>
<dbReference type="AlphaFoldDB" id="A0A6A6V9V0"/>
<dbReference type="Proteomes" id="UP000799440">
    <property type="component" value="Unassembled WGS sequence"/>
</dbReference>
<evidence type="ECO:0000256" key="2">
    <source>
        <dbReference type="SAM" id="SignalP"/>
    </source>
</evidence>
<evidence type="ECO:0000256" key="1">
    <source>
        <dbReference type="SAM" id="MobiDB-lite"/>
    </source>
</evidence>